<keyword evidence="3" id="KW-1185">Reference proteome</keyword>
<evidence type="ECO:0000313" key="3">
    <source>
        <dbReference type="Proteomes" id="UP000649617"/>
    </source>
</evidence>
<organism evidence="2 3">
    <name type="scientific">Symbiodinium pilosum</name>
    <name type="common">Dinoflagellate</name>
    <dbReference type="NCBI Taxonomy" id="2952"/>
    <lineage>
        <taxon>Eukaryota</taxon>
        <taxon>Sar</taxon>
        <taxon>Alveolata</taxon>
        <taxon>Dinophyceae</taxon>
        <taxon>Suessiales</taxon>
        <taxon>Symbiodiniaceae</taxon>
        <taxon>Symbiodinium</taxon>
    </lineage>
</organism>
<evidence type="ECO:0000313" key="2">
    <source>
        <dbReference type="EMBL" id="CAE7237933.1"/>
    </source>
</evidence>
<dbReference type="Proteomes" id="UP000649617">
    <property type="component" value="Unassembled WGS sequence"/>
</dbReference>
<dbReference type="EMBL" id="CAJNIZ010005002">
    <property type="protein sequence ID" value="CAE7237933.1"/>
    <property type="molecule type" value="Genomic_DNA"/>
</dbReference>
<protein>
    <submittedName>
        <fullName evidence="2">Uncharacterized protein</fullName>
    </submittedName>
</protein>
<name>A0A812L4A5_SYMPI</name>
<comment type="caution">
    <text evidence="2">The sequence shown here is derived from an EMBL/GenBank/DDBJ whole genome shotgun (WGS) entry which is preliminary data.</text>
</comment>
<accession>A0A812L4A5</accession>
<proteinExistence type="predicted"/>
<sequence>MLMQRDAEDWQALLQAFERNRGGKRRILFQEMGGQSEEMVLEPQLRWFEVKTLLLEKVSHRLPKPPAGMRTDVRCYDGTEELSHDETMVATFPDEVFVVYQTAEVDKSSSSGSSMPSLFGSDGSDY</sequence>
<feature type="region of interest" description="Disordered" evidence="1">
    <location>
        <begin position="104"/>
        <end position="126"/>
    </location>
</feature>
<evidence type="ECO:0000256" key="1">
    <source>
        <dbReference type="SAM" id="MobiDB-lite"/>
    </source>
</evidence>
<reference evidence="2" key="1">
    <citation type="submission" date="2021-02" db="EMBL/GenBank/DDBJ databases">
        <authorList>
            <person name="Dougan E. K."/>
            <person name="Rhodes N."/>
            <person name="Thang M."/>
            <person name="Chan C."/>
        </authorList>
    </citation>
    <scope>NUCLEOTIDE SEQUENCE</scope>
</reference>
<feature type="compositionally biased region" description="Low complexity" evidence="1">
    <location>
        <begin position="108"/>
        <end position="126"/>
    </location>
</feature>
<gene>
    <name evidence="2" type="ORF">SPIL2461_LOCUS3947</name>
</gene>
<dbReference type="AlphaFoldDB" id="A0A812L4A5"/>